<comment type="caution">
    <text evidence="1">The sequence shown here is derived from an EMBL/GenBank/DDBJ whole genome shotgun (WGS) entry which is preliminary data.</text>
</comment>
<proteinExistence type="predicted"/>
<gene>
    <name evidence="1" type="ORF">PanWU01x14_285180</name>
</gene>
<protein>
    <submittedName>
        <fullName evidence="1">Uncharacterized protein</fullName>
    </submittedName>
</protein>
<dbReference type="EMBL" id="JXTB01000402">
    <property type="protein sequence ID" value="PON41986.1"/>
    <property type="molecule type" value="Genomic_DNA"/>
</dbReference>
<organism evidence="1 2">
    <name type="scientific">Parasponia andersonii</name>
    <name type="common">Sponia andersonii</name>
    <dbReference type="NCBI Taxonomy" id="3476"/>
    <lineage>
        <taxon>Eukaryota</taxon>
        <taxon>Viridiplantae</taxon>
        <taxon>Streptophyta</taxon>
        <taxon>Embryophyta</taxon>
        <taxon>Tracheophyta</taxon>
        <taxon>Spermatophyta</taxon>
        <taxon>Magnoliopsida</taxon>
        <taxon>eudicotyledons</taxon>
        <taxon>Gunneridae</taxon>
        <taxon>Pentapetalae</taxon>
        <taxon>rosids</taxon>
        <taxon>fabids</taxon>
        <taxon>Rosales</taxon>
        <taxon>Cannabaceae</taxon>
        <taxon>Parasponia</taxon>
    </lineage>
</organism>
<evidence type="ECO:0000313" key="1">
    <source>
        <dbReference type="EMBL" id="PON41986.1"/>
    </source>
</evidence>
<name>A0A2P5AZR7_PARAD</name>
<sequence length="115" mass="12230">MAWLCVRLSRTSAAWLAAAVKGGVPSEVGEGLARVAGVNAATKFWEEVETDPKPKMDAKMAWLCVRLSRTSAAWLAAAVKGGVPSEVGEGLARVAGVNAATKFWEEVETDREGER</sequence>
<keyword evidence="2" id="KW-1185">Reference proteome</keyword>
<evidence type="ECO:0000313" key="2">
    <source>
        <dbReference type="Proteomes" id="UP000237105"/>
    </source>
</evidence>
<reference evidence="2" key="1">
    <citation type="submission" date="2016-06" db="EMBL/GenBank/DDBJ databases">
        <title>Parallel loss of symbiosis genes in relatives of nitrogen-fixing non-legume Parasponia.</title>
        <authorList>
            <person name="Van Velzen R."/>
            <person name="Holmer R."/>
            <person name="Bu F."/>
            <person name="Rutten L."/>
            <person name="Van Zeijl A."/>
            <person name="Liu W."/>
            <person name="Santuari L."/>
            <person name="Cao Q."/>
            <person name="Sharma T."/>
            <person name="Shen D."/>
            <person name="Roswanjaya Y."/>
            <person name="Wardhani T."/>
            <person name="Kalhor M.S."/>
            <person name="Jansen J."/>
            <person name="Van den Hoogen J."/>
            <person name="Gungor B."/>
            <person name="Hartog M."/>
            <person name="Hontelez J."/>
            <person name="Verver J."/>
            <person name="Yang W.-C."/>
            <person name="Schijlen E."/>
            <person name="Repin R."/>
            <person name="Schilthuizen M."/>
            <person name="Schranz E."/>
            <person name="Heidstra R."/>
            <person name="Miyata K."/>
            <person name="Fedorova E."/>
            <person name="Kohlen W."/>
            <person name="Bisseling T."/>
            <person name="Smit S."/>
            <person name="Geurts R."/>
        </authorList>
    </citation>
    <scope>NUCLEOTIDE SEQUENCE [LARGE SCALE GENOMIC DNA]</scope>
    <source>
        <strain evidence="2">cv. WU1-14</strain>
    </source>
</reference>
<dbReference type="AlphaFoldDB" id="A0A2P5AZR7"/>
<dbReference type="Proteomes" id="UP000237105">
    <property type="component" value="Unassembled WGS sequence"/>
</dbReference>
<accession>A0A2P5AZR7</accession>